<dbReference type="PROSITE" id="PS50110">
    <property type="entry name" value="RESPONSE_REGULATORY"/>
    <property type="match status" value="1"/>
</dbReference>
<dbReference type="FunFam" id="3.40.50.2300:FF:000361">
    <property type="entry name" value="Two-component system response regulator"/>
    <property type="match status" value="1"/>
</dbReference>
<dbReference type="Gene3D" id="2.40.50.1020">
    <property type="entry name" value="LytTr DNA-binding domain"/>
    <property type="match status" value="1"/>
</dbReference>
<protein>
    <submittedName>
        <fullName evidence="4">Response regulator transcription factor</fullName>
    </submittedName>
</protein>
<dbReference type="PANTHER" id="PTHR37299:SF1">
    <property type="entry name" value="STAGE 0 SPORULATION PROTEIN A HOMOLOG"/>
    <property type="match status" value="1"/>
</dbReference>
<gene>
    <name evidence="4" type="ORF">FEF09_10020</name>
</gene>
<dbReference type="Pfam" id="PF04397">
    <property type="entry name" value="LytTR"/>
    <property type="match status" value="1"/>
</dbReference>
<name>A0A5C6LWA6_9BACT</name>
<dbReference type="PANTHER" id="PTHR37299">
    <property type="entry name" value="TRANSCRIPTIONAL REGULATOR-RELATED"/>
    <property type="match status" value="1"/>
</dbReference>
<dbReference type="OrthoDB" id="2168082at2"/>
<feature type="domain" description="Response regulatory" evidence="2">
    <location>
        <begin position="2"/>
        <end position="115"/>
    </location>
</feature>
<dbReference type="Pfam" id="PF00072">
    <property type="entry name" value="Response_reg"/>
    <property type="match status" value="1"/>
</dbReference>
<proteinExistence type="predicted"/>
<feature type="domain" description="HTH LytTR-type" evidence="3">
    <location>
        <begin position="141"/>
        <end position="248"/>
    </location>
</feature>
<evidence type="ECO:0000313" key="4">
    <source>
        <dbReference type="EMBL" id="TWW00820.1"/>
    </source>
</evidence>
<dbReference type="SUPFAM" id="SSF52172">
    <property type="entry name" value="CheY-like"/>
    <property type="match status" value="1"/>
</dbReference>
<dbReference type="EMBL" id="VOHS01000007">
    <property type="protein sequence ID" value="TWW00820.1"/>
    <property type="molecule type" value="Genomic_DNA"/>
</dbReference>
<dbReference type="Proteomes" id="UP000318815">
    <property type="component" value="Unassembled WGS sequence"/>
</dbReference>
<dbReference type="InterPro" id="IPR011006">
    <property type="entry name" value="CheY-like_superfamily"/>
</dbReference>
<evidence type="ECO:0000259" key="2">
    <source>
        <dbReference type="PROSITE" id="PS50110"/>
    </source>
</evidence>
<dbReference type="SMART" id="SM00850">
    <property type="entry name" value="LytTR"/>
    <property type="match status" value="1"/>
</dbReference>
<evidence type="ECO:0000259" key="3">
    <source>
        <dbReference type="PROSITE" id="PS50930"/>
    </source>
</evidence>
<keyword evidence="5" id="KW-1185">Reference proteome</keyword>
<accession>A0A5C6LWA6</accession>
<dbReference type="PROSITE" id="PS50930">
    <property type="entry name" value="HTH_LYTTR"/>
    <property type="match status" value="1"/>
</dbReference>
<dbReference type="InterPro" id="IPR007492">
    <property type="entry name" value="LytTR_DNA-bd_dom"/>
</dbReference>
<evidence type="ECO:0000313" key="5">
    <source>
        <dbReference type="Proteomes" id="UP000318815"/>
    </source>
</evidence>
<reference evidence="4 5" key="1">
    <citation type="submission" date="2019-08" db="EMBL/GenBank/DDBJ databases">
        <title>Whole genome sequencing of chitin degrading bacteria Chitinophaga pinensis YS16.</title>
        <authorList>
            <person name="Singh R.P."/>
            <person name="Manchanda G."/>
            <person name="Maurya I.K."/>
            <person name="Joshi N.K."/>
            <person name="Srivastava A.K."/>
        </authorList>
    </citation>
    <scope>NUCLEOTIDE SEQUENCE [LARGE SCALE GENOMIC DNA]</scope>
    <source>
        <strain evidence="4 5">YS-16</strain>
    </source>
</reference>
<dbReference type="RefSeq" id="WP_146304976.1">
    <property type="nucleotide sequence ID" value="NZ_VOHS01000007.1"/>
</dbReference>
<dbReference type="InterPro" id="IPR001789">
    <property type="entry name" value="Sig_transdc_resp-reg_receiver"/>
</dbReference>
<keyword evidence="1" id="KW-0597">Phosphoprotein</keyword>
<sequence>MKILVIEDEIKTAKALIKLINTIDPDAEIAASLQTASAAIEYLSAHPSPDLIFMDIQLADGSCFEIFKEATVTAPVIFCTAYDEYAIEAFKANGIDYILKPFTEETLAAAFKKVDRLRRSLTQQTEKPIYPLPLQQGKKSFLVFSENKYVVISVDNISFFYIRNDFPAIVTFDGKEYTLNQSLDTISAQLPPEQFYRINRQYLINFNAVHEVEHYFGRKLLVHLKTATPEKIIIGKNKATEFLHWLDNR</sequence>
<comment type="caution">
    <text evidence="4">The sequence shown here is derived from an EMBL/GenBank/DDBJ whole genome shotgun (WGS) entry which is preliminary data.</text>
</comment>
<dbReference type="InterPro" id="IPR046947">
    <property type="entry name" value="LytR-like"/>
</dbReference>
<dbReference type="Gene3D" id="3.40.50.2300">
    <property type="match status" value="1"/>
</dbReference>
<organism evidence="4 5">
    <name type="scientific">Chitinophaga pinensis</name>
    <dbReference type="NCBI Taxonomy" id="79329"/>
    <lineage>
        <taxon>Bacteria</taxon>
        <taxon>Pseudomonadati</taxon>
        <taxon>Bacteroidota</taxon>
        <taxon>Chitinophagia</taxon>
        <taxon>Chitinophagales</taxon>
        <taxon>Chitinophagaceae</taxon>
        <taxon>Chitinophaga</taxon>
    </lineage>
</organism>
<dbReference type="GO" id="GO:0000156">
    <property type="term" value="F:phosphorelay response regulator activity"/>
    <property type="evidence" value="ECO:0007669"/>
    <property type="project" value="InterPro"/>
</dbReference>
<dbReference type="AlphaFoldDB" id="A0A5C6LWA6"/>
<feature type="modified residue" description="4-aspartylphosphate" evidence="1">
    <location>
        <position position="55"/>
    </location>
</feature>
<dbReference type="GO" id="GO:0003677">
    <property type="term" value="F:DNA binding"/>
    <property type="evidence" value="ECO:0007669"/>
    <property type="project" value="InterPro"/>
</dbReference>
<dbReference type="SMART" id="SM00448">
    <property type="entry name" value="REC"/>
    <property type="match status" value="1"/>
</dbReference>
<evidence type="ECO:0000256" key="1">
    <source>
        <dbReference type="PROSITE-ProRule" id="PRU00169"/>
    </source>
</evidence>